<dbReference type="Proteomes" id="UP000188169">
    <property type="component" value="Unassembled WGS sequence"/>
</dbReference>
<name>A0A1R4EIY8_9GAMM</name>
<gene>
    <name evidence="1" type="ORF">A1019T_02445</name>
</gene>
<reference evidence="2" key="1">
    <citation type="submission" date="2017-02" db="EMBL/GenBank/DDBJ databases">
        <authorList>
            <person name="Mornico D."/>
        </authorList>
    </citation>
    <scope>NUCLEOTIDE SEQUENCE [LARGE SCALE GENOMIC DNA]</scope>
</reference>
<dbReference type="AlphaFoldDB" id="A0A1R4EIY8"/>
<dbReference type="OrthoDB" id="9181631at2"/>
<proteinExistence type="predicted"/>
<sequence>MNETAGLFRNDQEHTRFNACVGNNGWRGMFSYIEGYQSATLVMLESVLSQYGSNIDFNAPKQAFLWNNDTSIYPILFTARHFIEIYIKQKIHTINYLKVKDNINEKLIKTHNIQELWNTFVDIVERTHDSRLAIYIEKIAPYIQDFNHIDPTGETFRYPFSLEGSMHLEDMGVINILNFYKRFNELSKICEVFTYEMDALVDEYKTGTYTKNLSRKNIEGIAQELPVYGEWNKPSFSDIKKSLKTKLSIGSKELSQAIDIIKNHIEFKRYIYPNIYELQIDKDKLSKILSGSLNEEHINDFSHEEIASLRTLVELGTSVMGGRYYSEDYKNLFDSFLKETRLNEYEKQSNYEYSIRNKHRIKDGLNKINYNLEELPKNTL</sequence>
<evidence type="ECO:0000313" key="2">
    <source>
        <dbReference type="Proteomes" id="UP000188169"/>
    </source>
</evidence>
<accession>A0A1R4EIY8</accession>
<dbReference type="EMBL" id="FUGD01000169">
    <property type="protein sequence ID" value="SJM38452.1"/>
    <property type="molecule type" value="Genomic_DNA"/>
</dbReference>
<organism evidence="1 2">
    <name type="scientific">Psychrobacter pasteurii</name>
    <dbReference type="NCBI Taxonomy" id="1945520"/>
    <lineage>
        <taxon>Bacteria</taxon>
        <taxon>Pseudomonadati</taxon>
        <taxon>Pseudomonadota</taxon>
        <taxon>Gammaproteobacteria</taxon>
        <taxon>Moraxellales</taxon>
        <taxon>Moraxellaceae</taxon>
        <taxon>Psychrobacter</taxon>
    </lineage>
</organism>
<dbReference type="RefSeq" id="WP_077449792.1">
    <property type="nucleotide sequence ID" value="NZ_FUGD01000169.1"/>
</dbReference>
<keyword evidence="2" id="KW-1185">Reference proteome</keyword>
<dbReference type="STRING" id="1945520.A1019T_02445"/>
<evidence type="ECO:0000313" key="1">
    <source>
        <dbReference type="EMBL" id="SJM38452.1"/>
    </source>
</evidence>
<protein>
    <submittedName>
        <fullName evidence="1">Uncharacterized protein</fullName>
    </submittedName>
</protein>